<comment type="similarity">
    <text evidence="3 10">Belongs to the SINA (Seven in absentia) family.</text>
</comment>
<dbReference type="CDD" id="cd03829">
    <property type="entry name" value="Sina"/>
    <property type="match status" value="1"/>
</dbReference>
<dbReference type="InterPro" id="IPR049548">
    <property type="entry name" value="Sina-like_RING"/>
</dbReference>
<dbReference type="PROSITE" id="PS51081">
    <property type="entry name" value="ZF_SIAH"/>
    <property type="match status" value="1"/>
</dbReference>
<comment type="catalytic activity">
    <reaction evidence="1 10">
        <text>S-ubiquitinyl-[E2 ubiquitin-conjugating enzyme]-L-cysteine + [acceptor protein]-L-lysine = [E2 ubiquitin-conjugating enzyme]-L-cysteine + N(6)-ubiquitinyl-[acceptor protein]-L-lysine.</text>
        <dbReference type="EC" id="2.3.2.27"/>
    </reaction>
</comment>
<evidence type="ECO:0000259" key="12">
    <source>
        <dbReference type="PROSITE" id="PS51081"/>
    </source>
</evidence>
<protein>
    <recommendedName>
        <fullName evidence="10">E3 ubiquitin-protein ligase</fullName>
        <ecNumber evidence="10">2.3.2.27</ecNumber>
    </recommendedName>
</protein>
<dbReference type="PANTHER" id="PTHR45877:SF2">
    <property type="entry name" value="E3 UBIQUITIN-PROTEIN LIGASE SINA-RELATED"/>
    <property type="match status" value="1"/>
</dbReference>
<dbReference type="Pfam" id="PF03145">
    <property type="entry name" value="Sina_TRAF"/>
    <property type="match status" value="1"/>
</dbReference>
<dbReference type="PROSITE" id="PS50089">
    <property type="entry name" value="ZF_RING_2"/>
    <property type="match status" value="1"/>
</dbReference>
<accession>A0ABQ7SB80</accession>
<comment type="domain">
    <text evidence="10">The SBD domain (substrate-binding domain) mediates the interaction with substrate proteins. It is related to the TRAF family.</text>
</comment>
<evidence type="ECO:0000259" key="11">
    <source>
        <dbReference type="PROSITE" id="PS50089"/>
    </source>
</evidence>
<dbReference type="InterPro" id="IPR018121">
    <property type="entry name" value="7-in-absentia-prot_TRAF-dom"/>
</dbReference>
<dbReference type="EMBL" id="JAIFTH010000098">
    <property type="protein sequence ID" value="KAG9510674.1"/>
    <property type="molecule type" value="Genomic_DNA"/>
</dbReference>
<reference evidence="13 14" key="1">
    <citation type="submission" date="2020-10" db="EMBL/GenBank/DDBJ databases">
        <authorList>
            <person name="Klimov P.B."/>
            <person name="Dyachkov S.M."/>
            <person name="Chetverikov P.E."/>
        </authorList>
    </citation>
    <scope>NUCLEOTIDE SEQUENCE [LARGE SCALE GENOMIC DNA]</scope>
    <source>
        <strain evidence="13">BMOC 18-1129-001#AD2665</strain>
        <tissue evidence="13">Entire mites</tissue>
    </source>
</reference>
<evidence type="ECO:0000256" key="7">
    <source>
        <dbReference type="ARBA" id="ARBA00022786"/>
    </source>
</evidence>
<evidence type="ECO:0000256" key="4">
    <source>
        <dbReference type="ARBA" id="ARBA00022679"/>
    </source>
</evidence>
<comment type="pathway">
    <text evidence="2 10">Protein modification; protein ubiquitination.</text>
</comment>
<dbReference type="InterPro" id="IPR008974">
    <property type="entry name" value="TRAF-like"/>
</dbReference>
<dbReference type="SUPFAM" id="SSF57850">
    <property type="entry name" value="RING/U-box"/>
    <property type="match status" value="1"/>
</dbReference>
<evidence type="ECO:0000256" key="3">
    <source>
        <dbReference type="ARBA" id="ARBA00009119"/>
    </source>
</evidence>
<evidence type="ECO:0000256" key="9">
    <source>
        <dbReference type="PROSITE-ProRule" id="PRU00455"/>
    </source>
</evidence>
<organism evidence="13 14">
    <name type="scientific">Fragariocoptes setiger</name>
    <dbReference type="NCBI Taxonomy" id="1670756"/>
    <lineage>
        <taxon>Eukaryota</taxon>
        <taxon>Metazoa</taxon>
        <taxon>Ecdysozoa</taxon>
        <taxon>Arthropoda</taxon>
        <taxon>Chelicerata</taxon>
        <taxon>Arachnida</taxon>
        <taxon>Acari</taxon>
        <taxon>Acariformes</taxon>
        <taxon>Trombidiformes</taxon>
        <taxon>Prostigmata</taxon>
        <taxon>Eupodina</taxon>
        <taxon>Eriophyoidea</taxon>
        <taxon>Phytoptidae</taxon>
        <taxon>Fragariocoptes</taxon>
    </lineage>
</organism>
<evidence type="ECO:0000256" key="2">
    <source>
        <dbReference type="ARBA" id="ARBA00004906"/>
    </source>
</evidence>
<keyword evidence="6 9" id="KW-0863">Zinc-finger</keyword>
<evidence type="ECO:0000313" key="14">
    <source>
        <dbReference type="Proteomes" id="UP000825002"/>
    </source>
</evidence>
<dbReference type="Pfam" id="PF21361">
    <property type="entry name" value="Sina_ZnF"/>
    <property type="match status" value="1"/>
</dbReference>
<dbReference type="Gene3D" id="3.30.40.10">
    <property type="entry name" value="Zinc/RING finger domain, C3HC4 (zinc finger)"/>
    <property type="match status" value="2"/>
</dbReference>
<feature type="domain" description="RING-type" evidence="11">
    <location>
        <begin position="86"/>
        <end position="121"/>
    </location>
</feature>
<comment type="caution">
    <text evidence="13">The sequence shown here is derived from an EMBL/GenBank/DDBJ whole genome shotgun (WGS) entry which is preliminary data.</text>
</comment>
<feature type="domain" description="SIAH-type" evidence="12">
    <location>
        <begin position="140"/>
        <end position="200"/>
    </location>
</feature>
<evidence type="ECO:0000313" key="13">
    <source>
        <dbReference type="EMBL" id="KAG9510674.1"/>
    </source>
</evidence>
<dbReference type="InterPro" id="IPR013083">
    <property type="entry name" value="Znf_RING/FYVE/PHD"/>
</dbReference>
<sequence>MEITGSNEESPWCFITNDMSPDNRDSCAESLRDRDITEAIATRAGTLLNASSKMGSQMFGNATPEHCDIKSTIKPSISELTCLFECPVCFDHVTPPIIQCQNGHLVCKSCRNKITSCPTCRVPISSLTIRNLQLERLALTLLFPCKYNTSGCELKLTCSNKAEHEVDCEFRPYKCPCPGTACKWSGPVDQVMEHLTQQHKSITTLSGEDIVFLATDINLNGAVDWVMVQSCFDQHFLLVLEKQELKPGRQQFFAMVCLIGPQRLADNFSYRLELNGKRRRLQWEGTPRSICEGVQSIMSSYDCLVFDSKMTKHFSLPLQKEGVNLGINVTISRVVDSKPDLQTMCDRTR</sequence>
<dbReference type="InterPro" id="IPR013010">
    <property type="entry name" value="Znf_SIAH"/>
</dbReference>
<keyword evidence="5 10" id="KW-0479">Metal-binding</keyword>
<dbReference type="SUPFAM" id="SSF49599">
    <property type="entry name" value="TRAF domain-like"/>
    <property type="match status" value="1"/>
</dbReference>
<proteinExistence type="inferred from homology"/>
<evidence type="ECO:0000256" key="6">
    <source>
        <dbReference type="ARBA" id="ARBA00022771"/>
    </source>
</evidence>
<keyword evidence="8 10" id="KW-0862">Zinc</keyword>
<comment type="function">
    <text evidence="10">E3 ubiquitin-protein ligase that mediates ubiquitination and subsequent proteasomal degradation of target proteins. E3 ubiquitin ligases accept ubiquitin from an E2 ubiquitin-conjugating enzyme in the form of a thioester and then directly transfers the ubiquitin to targeted substrates.</text>
</comment>
<keyword evidence="7 10" id="KW-0833">Ubl conjugation pathway</keyword>
<evidence type="ECO:0000256" key="10">
    <source>
        <dbReference type="RuleBase" id="RU201113"/>
    </source>
</evidence>
<keyword evidence="14" id="KW-1185">Reference proteome</keyword>
<evidence type="ECO:0000256" key="8">
    <source>
        <dbReference type="ARBA" id="ARBA00022833"/>
    </source>
</evidence>
<dbReference type="EC" id="2.3.2.27" evidence="10"/>
<dbReference type="InterPro" id="IPR001841">
    <property type="entry name" value="Znf_RING"/>
</dbReference>
<feature type="non-terminal residue" evidence="13">
    <location>
        <position position="1"/>
    </location>
</feature>
<dbReference type="Proteomes" id="UP000825002">
    <property type="component" value="Unassembled WGS sequence"/>
</dbReference>
<dbReference type="Pfam" id="PF21362">
    <property type="entry name" value="Sina_RING"/>
    <property type="match status" value="1"/>
</dbReference>
<dbReference type="InterPro" id="IPR004162">
    <property type="entry name" value="SINA-like_animal"/>
</dbReference>
<keyword evidence="4" id="KW-0808">Transferase</keyword>
<dbReference type="PANTHER" id="PTHR45877">
    <property type="entry name" value="E3 UBIQUITIN-PROTEIN LIGASE SIAH2"/>
    <property type="match status" value="1"/>
</dbReference>
<evidence type="ECO:0000256" key="5">
    <source>
        <dbReference type="ARBA" id="ARBA00022723"/>
    </source>
</evidence>
<evidence type="ECO:0000256" key="1">
    <source>
        <dbReference type="ARBA" id="ARBA00000900"/>
    </source>
</evidence>
<comment type="domain">
    <text evidence="10">The RING-type zinc finger domain is essential for ubiquitin ligase activity.</text>
</comment>
<name>A0ABQ7SB80_9ACAR</name>
<dbReference type="Gene3D" id="2.60.210.10">
    <property type="entry name" value="Apoptosis, Tumor Necrosis Factor Receptor Associated Protein 2, Chain A"/>
    <property type="match status" value="1"/>
</dbReference>
<gene>
    <name evidence="13" type="primary">siah1</name>
    <name evidence="13" type="ORF">GZH46_00779</name>
</gene>